<reference evidence="2" key="1">
    <citation type="journal article" date="2019" name="PLoS Negl. Trop. Dis.">
        <title>Revisiting the worldwide diversity of Leptospira species in the environment.</title>
        <authorList>
            <person name="Vincent A.T."/>
            <person name="Schiettekatte O."/>
            <person name="Bourhy P."/>
            <person name="Veyrier F.J."/>
            <person name="Picardeau M."/>
        </authorList>
    </citation>
    <scope>NUCLEOTIDE SEQUENCE [LARGE SCALE GENOMIC DNA]</scope>
    <source>
        <strain evidence="2">SSS9</strain>
    </source>
</reference>
<evidence type="ECO:0000313" key="3">
    <source>
        <dbReference type="Proteomes" id="UP000297453"/>
    </source>
</evidence>
<dbReference type="EMBL" id="RQEP01000005">
    <property type="protein sequence ID" value="TGK07458.1"/>
    <property type="molecule type" value="Genomic_DNA"/>
</dbReference>
<sequence length="372" mass="42323">MKAKSNRKRSFLSSFALYLARFPFFLIFLNQTPIYSVNPIPVSLMNPVLAVQEDKGILRLISITPGNGKTGLIYTSTQDKGIPVFRKQNLILFRTSKELSLLNLSNSKSKTIKGSSDAYPGNSGFLKDKSVLLFSRKNGERWETILYDYDREKELKSLPGYQPFLSFDQKTIVLVGNEVRYSEHGEDSLRVPIHKYSIDSGELKTLAWIETDKEKLQITDVYAMSEDQFLVKVATEKENRLYKLPSLTGELVKLAIPFYAPLPITDPKEQVNISIGPEGKLLTFTERSDGKLGNIVIIDTKTKQRYDSSFVGCFPVIKNGSVYFLGDPEFVKSSKDRDYRPYNNFTLYELDFKKDKIRAITPISGKVELLQE</sequence>
<comment type="caution">
    <text evidence="2">The sequence shown here is derived from an EMBL/GenBank/DDBJ whole genome shotgun (WGS) entry which is preliminary data.</text>
</comment>
<dbReference type="SUPFAM" id="SSF82171">
    <property type="entry name" value="DPP6 N-terminal domain-like"/>
    <property type="match status" value="1"/>
</dbReference>
<accession>A0A4R9G768</accession>
<dbReference type="Proteomes" id="UP000297453">
    <property type="component" value="Unassembled WGS sequence"/>
</dbReference>
<keyword evidence="1" id="KW-0472">Membrane</keyword>
<proteinExistence type="predicted"/>
<dbReference type="OrthoDB" id="316658at2"/>
<protein>
    <submittedName>
        <fullName evidence="2">Uncharacterized protein</fullName>
    </submittedName>
</protein>
<gene>
    <name evidence="2" type="ORF">EHO59_04970</name>
</gene>
<dbReference type="RefSeq" id="WP_135585332.1">
    <property type="nucleotide sequence ID" value="NZ_RQEP01000005.1"/>
</dbReference>
<evidence type="ECO:0000256" key="1">
    <source>
        <dbReference type="SAM" id="Phobius"/>
    </source>
</evidence>
<dbReference type="AlphaFoldDB" id="A0A4R9G768"/>
<keyword evidence="3" id="KW-1185">Reference proteome</keyword>
<keyword evidence="1" id="KW-0812">Transmembrane</keyword>
<evidence type="ECO:0000313" key="2">
    <source>
        <dbReference type="EMBL" id="TGK07458.1"/>
    </source>
</evidence>
<organism evidence="2 3">
    <name type="scientific">Leptospira semungkisensis</name>
    <dbReference type="NCBI Taxonomy" id="2484985"/>
    <lineage>
        <taxon>Bacteria</taxon>
        <taxon>Pseudomonadati</taxon>
        <taxon>Spirochaetota</taxon>
        <taxon>Spirochaetia</taxon>
        <taxon>Leptospirales</taxon>
        <taxon>Leptospiraceae</taxon>
        <taxon>Leptospira</taxon>
    </lineage>
</organism>
<feature type="transmembrane region" description="Helical" evidence="1">
    <location>
        <begin position="12"/>
        <end position="29"/>
    </location>
</feature>
<keyword evidence="1" id="KW-1133">Transmembrane helix</keyword>
<name>A0A4R9G768_9LEPT</name>